<evidence type="ECO:0000313" key="3">
    <source>
        <dbReference type="Proteomes" id="UP000185596"/>
    </source>
</evidence>
<dbReference type="Pfam" id="PF14230">
    <property type="entry name" value="DUF4333"/>
    <property type="match status" value="1"/>
</dbReference>
<proteinExistence type="predicted"/>
<dbReference type="STRING" id="1912961.BU204_07955"/>
<organism evidence="2 3">
    <name type="scientific">Actinophytocola xanthii</name>
    <dbReference type="NCBI Taxonomy" id="1912961"/>
    <lineage>
        <taxon>Bacteria</taxon>
        <taxon>Bacillati</taxon>
        <taxon>Actinomycetota</taxon>
        <taxon>Actinomycetes</taxon>
        <taxon>Pseudonocardiales</taxon>
        <taxon>Pseudonocardiaceae</taxon>
    </lineage>
</organism>
<dbReference type="Proteomes" id="UP000185596">
    <property type="component" value="Unassembled WGS sequence"/>
</dbReference>
<accession>A0A1Q8CUM9</accession>
<protein>
    <recommendedName>
        <fullName evidence="1">DUF4333 domain-containing protein</fullName>
    </recommendedName>
</protein>
<evidence type="ECO:0000313" key="2">
    <source>
        <dbReference type="EMBL" id="OLF18068.1"/>
    </source>
</evidence>
<evidence type="ECO:0000259" key="1">
    <source>
        <dbReference type="Pfam" id="PF14230"/>
    </source>
</evidence>
<name>A0A1Q8CUM9_9PSEU</name>
<gene>
    <name evidence="2" type="ORF">BU204_07955</name>
</gene>
<dbReference type="InterPro" id="IPR025637">
    <property type="entry name" value="DUF4333"/>
</dbReference>
<dbReference type="EMBL" id="MSIE01000011">
    <property type="protein sequence ID" value="OLF18068.1"/>
    <property type="molecule type" value="Genomic_DNA"/>
</dbReference>
<reference evidence="2 3" key="1">
    <citation type="submission" date="2016-12" db="EMBL/GenBank/DDBJ databases">
        <title>The draft genome sequence of Actinophytocola sp. 11-183.</title>
        <authorList>
            <person name="Wang W."/>
            <person name="Yuan L."/>
        </authorList>
    </citation>
    <scope>NUCLEOTIDE SEQUENCE [LARGE SCALE GENOMIC DNA]</scope>
    <source>
        <strain evidence="2 3">11-183</strain>
    </source>
</reference>
<keyword evidence="3" id="KW-1185">Reference proteome</keyword>
<dbReference type="AlphaFoldDB" id="A0A1Q8CUM9"/>
<sequence length="102" mass="10879">MVPVFVLAGCGAEDAVNLPDVPDVPDIEMPNLDVLNEDLLEGANGVRNFLAQEYQLSDVGNVDCPGDLALQFDCTVTVAGQEKTVTVTVLNENGEFEVSEPK</sequence>
<feature type="domain" description="DUF4333" evidence="1">
    <location>
        <begin position="43"/>
        <end position="94"/>
    </location>
</feature>
<comment type="caution">
    <text evidence="2">The sequence shown here is derived from an EMBL/GenBank/DDBJ whole genome shotgun (WGS) entry which is preliminary data.</text>
</comment>